<organism evidence="3 4">
    <name type="scientific">Caenorhabditis angaria</name>
    <dbReference type="NCBI Taxonomy" id="860376"/>
    <lineage>
        <taxon>Eukaryota</taxon>
        <taxon>Metazoa</taxon>
        <taxon>Ecdysozoa</taxon>
        <taxon>Nematoda</taxon>
        <taxon>Chromadorea</taxon>
        <taxon>Rhabditida</taxon>
        <taxon>Rhabditina</taxon>
        <taxon>Rhabditomorpha</taxon>
        <taxon>Rhabditoidea</taxon>
        <taxon>Rhabditidae</taxon>
        <taxon>Peloderinae</taxon>
        <taxon>Caenorhabditis</taxon>
    </lineage>
</organism>
<evidence type="ECO:0008006" key="5">
    <source>
        <dbReference type="Google" id="ProtNLM"/>
    </source>
</evidence>
<protein>
    <recommendedName>
        <fullName evidence="5">Activin types I and II receptor domain-containing protein</fullName>
    </recommendedName>
</protein>
<dbReference type="OrthoDB" id="5821200at2759"/>
<dbReference type="Proteomes" id="UP001152747">
    <property type="component" value="Unassembled WGS sequence"/>
</dbReference>
<keyword evidence="2" id="KW-0732">Signal</keyword>
<proteinExistence type="predicted"/>
<feature type="compositionally biased region" description="Basic residues" evidence="1">
    <location>
        <begin position="107"/>
        <end position="120"/>
    </location>
</feature>
<evidence type="ECO:0000256" key="1">
    <source>
        <dbReference type="SAM" id="MobiDB-lite"/>
    </source>
</evidence>
<evidence type="ECO:0000313" key="3">
    <source>
        <dbReference type="EMBL" id="CAI5445180.1"/>
    </source>
</evidence>
<comment type="caution">
    <text evidence="3">The sequence shown here is derived from an EMBL/GenBank/DDBJ whole genome shotgun (WGS) entry which is preliminary data.</text>
</comment>
<feature type="signal peptide" evidence="2">
    <location>
        <begin position="1"/>
        <end position="24"/>
    </location>
</feature>
<reference evidence="3" key="1">
    <citation type="submission" date="2022-11" db="EMBL/GenBank/DDBJ databases">
        <authorList>
            <person name="Kikuchi T."/>
        </authorList>
    </citation>
    <scope>NUCLEOTIDE SEQUENCE</scope>
    <source>
        <strain evidence="3">PS1010</strain>
    </source>
</reference>
<gene>
    <name evidence="3" type="ORF">CAMP_LOCUS7817</name>
</gene>
<feature type="chain" id="PRO_5040352748" description="Activin types I and II receptor domain-containing protein" evidence="2">
    <location>
        <begin position="25"/>
        <end position="152"/>
    </location>
</feature>
<accession>A0A9P1N299</accession>
<name>A0A9P1N299_9PELO</name>
<feature type="region of interest" description="Disordered" evidence="1">
    <location>
        <begin position="107"/>
        <end position="130"/>
    </location>
</feature>
<evidence type="ECO:0000313" key="4">
    <source>
        <dbReference type="Proteomes" id="UP001152747"/>
    </source>
</evidence>
<sequence length="152" mass="17044">MLSNTDTFFIVFLSILCILGSVDGIRCKCTKESETVKCYEGVCETELGSCLMLDHPTMGQHYTCHTRGIENGHCHTRQSKSGLLVNICGCNDQDFCNYSLWPEKNTTHHHHSNKHHHQHHKEAAQYSHESTNSAANIPAISLISALLFFSLV</sequence>
<dbReference type="AlphaFoldDB" id="A0A9P1N299"/>
<keyword evidence="4" id="KW-1185">Reference proteome</keyword>
<evidence type="ECO:0000256" key="2">
    <source>
        <dbReference type="SAM" id="SignalP"/>
    </source>
</evidence>
<dbReference type="EMBL" id="CANHGI010000003">
    <property type="protein sequence ID" value="CAI5445180.1"/>
    <property type="molecule type" value="Genomic_DNA"/>
</dbReference>